<dbReference type="Proteomes" id="UP000030764">
    <property type="component" value="Unassembled WGS sequence"/>
</dbReference>
<evidence type="ECO:0000313" key="3">
    <source>
        <dbReference type="EMBL" id="KFD61818.1"/>
    </source>
</evidence>
<keyword evidence="1" id="KW-0472">Membrane</keyword>
<organism evidence="2 4">
    <name type="scientific">Trichuris suis</name>
    <name type="common">pig whipworm</name>
    <dbReference type="NCBI Taxonomy" id="68888"/>
    <lineage>
        <taxon>Eukaryota</taxon>
        <taxon>Metazoa</taxon>
        <taxon>Ecdysozoa</taxon>
        <taxon>Nematoda</taxon>
        <taxon>Enoplea</taxon>
        <taxon>Dorylaimia</taxon>
        <taxon>Trichinellida</taxon>
        <taxon>Trichuridae</taxon>
        <taxon>Trichuris</taxon>
    </lineage>
</organism>
<accession>A0A085LT31</accession>
<keyword evidence="1" id="KW-0812">Transmembrane</keyword>
<gene>
    <name evidence="2" type="ORF">M513_11008</name>
    <name evidence="3" type="ORF">M514_11008</name>
</gene>
<protein>
    <submittedName>
        <fullName evidence="2">Uncharacterized protein</fullName>
    </submittedName>
</protein>
<keyword evidence="1" id="KW-1133">Transmembrane helix</keyword>
<dbReference type="AlphaFoldDB" id="A0A085LT31"/>
<name>A0A085LT31_9BILA</name>
<evidence type="ECO:0000313" key="4">
    <source>
        <dbReference type="Proteomes" id="UP000030764"/>
    </source>
</evidence>
<dbReference type="EMBL" id="KL363303">
    <property type="protein sequence ID" value="KFD48127.1"/>
    <property type="molecule type" value="Genomic_DNA"/>
</dbReference>
<evidence type="ECO:0000313" key="2">
    <source>
        <dbReference type="EMBL" id="KFD48127.1"/>
    </source>
</evidence>
<dbReference type="EMBL" id="KL367610">
    <property type="protein sequence ID" value="KFD61818.1"/>
    <property type="molecule type" value="Genomic_DNA"/>
</dbReference>
<reference evidence="2 4" key="1">
    <citation type="journal article" date="2014" name="Nat. Genet.">
        <title>Genome and transcriptome of the porcine whipworm Trichuris suis.</title>
        <authorList>
            <person name="Jex A.R."/>
            <person name="Nejsum P."/>
            <person name="Schwarz E.M."/>
            <person name="Hu L."/>
            <person name="Young N.D."/>
            <person name="Hall R.S."/>
            <person name="Korhonen P.K."/>
            <person name="Liao S."/>
            <person name="Thamsborg S."/>
            <person name="Xia J."/>
            <person name="Xu P."/>
            <person name="Wang S."/>
            <person name="Scheerlinck J.P."/>
            <person name="Hofmann A."/>
            <person name="Sternberg P.W."/>
            <person name="Wang J."/>
            <person name="Gasser R.B."/>
        </authorList>
    </citation>
    <scope>NUCLEOTIDE SEQUENCE [LARGE SCALE GENOMIC DNA]</scope>
    <source>
        <strain evidence="3">DCEP-RM93F</strain>
        <strain evidence="2">DCEP-RM93M</strain>
    </source>
</reference>
<sequence length="173" mass="19777">MVSELLKTKRPTGHNTQDGIINAVFRKSQSNLTLRHTGRASESLRTSWTSVLRQEKTISTASPTFTTMASVAVIFYILILHKLAASSYIVFTNRRSTTRQQHVTDANSIREYLNILCNIIADGDEEKIRELDARLHRLQLRQVCKQVELSKPLNKLQVTIAHLWKRSTPVRTH</sequence>
<dbReference type="Proteomes" id="UP000030758">
    <property type="component" value="Unassembled WGS sequence"/>
</dbReference>
<evidence type="ECO:0000256" key="1">
    <source>
        <dbReference type="SAM" id="Phobius"/>
    </source>
</evidence>
<feature type="transmembrane region" description="Helical" evidence="1">
    <location>
        <begin position="69"/>
        <end position="91"/>
    </location>
</feature>
<proteinExistence type="predicted"/>
<keyword evidence="4" id="KW-1185">Reference proteome</keyword>